<keyword evidence="2" id="KW-0489">Methyltransferase</keyword>
<keyword evidence="3" id="KW-1185">Reference proteome</keyword>
<proteinExistence type="predicted"/>
<keyword evidence="2" id="KW-0808">Transferase</keyword>
<name>A0ABT3B101_9CYAN</name>
<dbReference type="CDD" id="cd02440">
    <property type="entry name" value="AdoMet_MTases"/>
    <property type="match status" value="1"/>
</dbReference>
<dbReference type="SUPFAM" id="SSF53335">
    <property type="entry name" value="S-adenosyl-L-methionine-dependent methyltransferases"/>
    <property type="match status" value="1"/>
</dbReference>
<dbReference type="Gene3D" id="3.40.50.150">
    <property type="entry name" value="Vaccinia Virus protein VP39"/>
    <property type="match status" value="1"/>
</dbReference>
<protein>
    <submittedName>
        <fullName evidence="2">Methyltransferase domain-containing protein</fullName>
    </submittedName>
</protein>
<dbReference type="RefSeq" id="WP_263746615.1">
    <property type="nucleotide sequence ID" value="NZ_JAOWRF010000235.1"/>
</dbReference>
<dbReference type="GO" id="GO:0008168">
    <property type="term" value="F:methyltransferase activity"/>
    <property type="evidence" value="ECO:0007669"/>
    <property type="project" value="UniProtKB-KW"/>
</dbReference>
<dbReference type="PANTHER" id="PTHR42912:SF93">
    <property type="entry name" value="N6-ADENOSINE-METHYLTRANSFERASE TMT1A"/>
    <property type="match status" value="1"/>
</dbReference>
<dbReference type="InterPro" id="IPR013216">
    <property type="entry name" value="Methyltransf_11"/>
</dbReference>
<organism evidence="2 3">
    <name type="scientific">Plectonema radiosum NIES-515</name>
    <dbReference type="NCBI Taxonomy" id="2986073"/>
    <lineage>
        <taxon>Bacteria</taxon>
        <taxon>Bacillati</taxon>
        <taxon>Cyanobacteriota</taxon>
        <taxon>Cyanophyceae</taxon>
        <taxon>Oscillatoriophycideae</taxon>
        <taxon>Oscillatoriales</taxon>
        <taxon>Microcoleaceae</taxon>
        <taxon>Plectonema</taxon>
    </lineage>
</organism>
<dbReference type="Pfam" id="PF08241">
    <property type="entry name" value="Methyltransf_11"/>
    <property type="match status" value="1"/>
</dbReference>
<comment type="caution">
    <text evidence="2">The sequence shown here is derived from an EMBL/GenBank/DDBJ whole genome shotgun (WGS) entry which is preliminary data.</text>
</comment>
<evidence type="ECO:0000259" key="1">
    <source>
        <dbReference type="Pfam" id="PF08241"/>
    </source>
</evidence>
<evidence type="ECO:0000313" key="2">
    <source>
        <dbReference type="EMBL" id="MCV3215031.1"/>
    </source>
</evidence>
<dbReference type="InterPro" id="IPR050508">
    <property type="entry name" value="Methyltransf_Superfamily"/>
</dbReference>
<dbReference type="PANTHER" id="PTHR42912">
    <property type="entry name" value="METHYLTRANSFERASE"/>
    <property type="match status" value="1"/>
</dbReference>
<evidence type="ECO:0000313" key="3">
    <source>
        <dbReference type="Proteomes" id="UP001526143"/>
    </source>
</evidence>
<accession>A0ABT3B101</accession>
<dbReference type="Proteomes" id="UP001526143">
    <property type="component" value="Unassembled WGS sequence"/>
</dbReference>
<dbReference type="EMBL" id="JAOWRF010000235">
    <property type="protein sequence ID" value="MCV3215031.1"/>
    <property type="molecule type" value="Genomic_DNA"/>
</dbReference>
<dbReference type="GO" id="GO:0032259">
    <property type="term" value="P:methylation"/>
    <property type="evidence" value="ECO:0007669"/>
    <property type="project" value="UniProtKB-KW"/>
</dbReference>
<sequence length="259" mass="29377">MILDARVSSFSEEKAVAAEKVLLDRFETYYTAIALWFFSGVLSDFTPNKILDVGCGTGHLLNFCSQKLSDPTASFYGVDLDEYLIKNAVSRFPDFHIQMADASQLPYPSDTFDLVYVSTVLAHVPNSLDILKEMVRVTKPGGKVAVMDQDFETAVLYPGEKQLTRKVLNAAADYWSDGWIGRKLPSMFKKLGLTNIQVDASVRIDRNFDRSFFERIRNWIVAEGFPVDQADAWLEFLTNQVKEDEFLFTRNFYAVTGIK</sequence>
<feature type="domain" description="Methyltransferase type 11" evidence="1">
    <location>
        <begin position="51"/>
        <end position="145"/>
    </location>
</feature>
<gene>
    <name evidence="2" type="ORF">OGM63_16180</name>
</gene>
<dbReference type="InterPro" id="IPR029063">
    <property type="entry name" value="SAM-dependent_MTases_sf"/>
</dbReference>
<reference evidence="2 3" key="1">
    <citation type="submission" date="2022-10" db="EMBL/GenBank/DDBJ databases">
        <title>Identification of biosynthetic pathway for the production of the potent trypsin inhibitor radiosumin.</title>
        <authorList>
            <person name="Fewer D.P."/>
            <person name="Delbaje E."/>
            <person name="Ouyang X."/>
            <person name="Agostino P.D."/>
            <person name="Wahlsten M."/>
            <person name="Jokela J."/>
            <person name="Permi P."/>
            <person name="Haapaniemi E."/>
            <person name="Koistinen H."/>
        </authorList>
    </citation>
    <scope>NUCLEOTIDE SEQUENCE [LARGE SCALE GENOMIC DNA]</scope>
    <source>
        <strain evidence="2 3">NIES-515</strain>
    </source>
</reference>